<proteinExistence type="predicted"/>
<sequence>MVEVLVAEYNCSYICGREWCRRQGERHRWRVEVWWPGRGSLVVMGEGIAGEVEGWREQVRAGKRLLLTEDLLALLRGAGWGGGKSRQGRQRGARRERKRWELDEGDDGCLGEHYGACGFDHPPWDDFLYGEDGGF</sequence>
<dbReference type="RefSeq" id="XP_005793096.1">
    <property type="nucleotide sequence ID" value="XM_005793039.1"/>
</dbReference>
<keyword evidence="3" id="KW-1185">Reference proteome</keyword>
<dbReference type="GeneID" id="17285489"/>
<organism evidence="2 3">
    <name type="scientific">Emiliania huxleyi (strain CCMP1516)</name>
    <dbReference type="NCBI Taxonomy" id="280463"/>
    <lineage>
        <taxon>Eukaryota</taxon>
        <taxon>Haptista</taxon>
        <taxon>Haptophyta</taxon>
        <taxon>Prymnesiophyceae</taxon>
        <taxon>Isochrysidales</taxon>
        <taxon>Noelaerhabdaceae</taxon>
        <taxon>Emiliania</taxon>
    </lineage>
</organism>
<name>A0A0D3KWT2_EMIH1</name>
<reference evidence="3" key="1">
    <citation type="journal article" date="2013" name="Nature">
        <title>Pan genome of the phytoplankton Emiliania underpins its global distribution.</title>
        <authorList>
            <person name="Read B.A."/>
            <person name="Kegel J."/>
            <person name="Klute M.J."/>
            <person name="Kuo A."/>
            <person name="Lefebvre S.C."/>
            <person name="Maumus F."/>
            <person name="Mayer C."/>
            <person name="Miller J."/>
            <person name="Monier A."/>
            <person name="Salamov A."/>
            <person name="Young J."/>
            <person name="Aguilar M."/>
            <person name="Claverie J.M."/>
            <person name="Frickenhaus S."/>
            <person name="Gonzalez K."/>
            <person name="Herman E.K."/>
            <person name="Lin Y.C."/>
            <person name="Napier J."/>
            <person name="Ogata H."/>
            <person name="Sarno A.F."/>
            <person name="Shmutz J."/>
            <person name="Schroeder D."/>
            <person name="de Vargas C."/>
            <person name="Verret F."/>
            <person name="von Dassow P."/>
            <person name="Valentin K."/>
            <person name="Van de Peer Y."/>
            <person name="Wheeler G."/>
            <person name="Dacks J.B."/>
            <person name="Delwiche C.F."/>
            <person name="Dyhrman S.T."/>
            <person name="Glockner G."/>
            <person name="John U."/>
            <person name="Richards T."/>
            <person name="Worden A.Z."/>
            <person name="Zhang X."/>
            <person name="Grigoriev I.V."/>
            <person name="Allen A.E."/>
            <person name="Bidle K."/>
            <person name="Borodovsky M."/>
            <person name="Bowler C."/>
            <person name="Brownlee C."/>
            <person name="Cock J.M."/>
            <person name="Elias M."/>
            <person name="Gladyshev V.N."/>
            <person name="Groth M."/>
            <person name="Guda C."/>
            <person name="Hadaegh A."/>
            <person name="Iglesias-Rodriguez M.D."/>
            <person name="Jenkins J."/>
            <person name="Jones B.M."/>
            <person name="Lawson T."/>
            <person name="Leese F."/>
            <person name="Lindquist E."/>
            <person name="Lobanov A."/>
            <person name="Lomsadze A."/>
            <person name="Malik S.B."/>
            <person name="Marsh M.E."/>
            <person name="Mackinder L."/>
            <person name="Mock T."/>
            <person name="Mueller-Roeber B."/>
            <person name="Pagarete A."/>
            <person name="Parker M."/>
            <person name="Probert I."/>
            <person name="Quesneville H."/>
            <person name="Raines C."/>
            <person name="Rensing S.A."/>
            <person name="Riano-Pachon D.M."/>
            <person name="Richier S."/>
            <person name="Rokitta S."/>
            <person name="Shiraiwa Y."/>
            <person name="Soanes D.M."/>
            <person name="van der Giezen M."/>
            <person name="Wahlund T.M."/>
            <person name="Williams B."/>
            <person name="Wilson W."/>
            <person name="Wolfe G."/>
            <person name="Wurch L.L."/>
        </authorList>
    </citation>
    <scope>NUCLEOTIDE SEQUENCE</scope>
</reference>
<dbReference type="KEGG" id="ehx:EMIHUDRAFT_222385"/>
<dbReference type="EnsemblProtists" id="EOD40667">
    <property type="protein sequence ID" value="EOD40667"/>
    <property type="gene ID" value="EMIHUDRAFT_222385"/>
</dbReference>
<dbReference type="RefSeq" id="XP_005792646.1">
    <property type="nucleotide sequence ID" value="XM_005792589.1"/>
</dbReference>
<dbReference type="EnsemblProtists" id="EOD40217">
    <property type="protein sequence ID" value="EOD40217"/>
    <property type="gene ID" value="EMIHUDRAFT_260250"/>
</dbReference>
<dbReference type="PaxDb" id="2903-EOD40217"/>
<feature type="compositionally biased region" description="Basic residues" evidence="1">
    <location>
        <begin position="86"/>
        <end position="97"/>
    </location>
</feature>
<dbReference type="KEGG" id="ehx:EMIHUDRAFT_260250"/>
<reference evidence="2" key="2">
    <citation type="submission" date="2024-10" db="UniProtKB">
        <authorList>
            <consortium name="EnsemblProtists"/>
        </authorList>
    </citation>
    <scope>IDENTIFICATION</scope>
</reference>
<dbReference type="AlphaFoldDB" id="A0A0D3KWT2"/>
<evidence type="ECO:0000256" key="1">
    <source>
        <dbReference type="SAM" id="MobiDB-lite"/>
    </source>
</evidence>
<protein>
    <submittedName>
        <fullName evidence="2">Uncharacterized protein</fullName>
    </submittedName>
</protein>
<evidence type="ECO:0000313" key="2">
    <source>
        <dbReference type="EnsemblProtists" id="EOD40217"/>
    </source>
</evidence>
<dbReference type="Proteomes" id="UP000013827">
    <property type="component" value="Unassembled WGS sequence"/>
</dbReference>
<feature type="region of interest" description="Disordered" evidence="1">
    <location>
        <begin position="79"/>
        <end position="99"/>
    </location>
</feature>
<dbReference type="HOGENOM" id="CLU_1889673_0_0_1"/>
<evidence type="ECO:0000313" key="3">
    <source>
        <dbReference type="Proteomes" id="UP000013827"/>
    </source>
</evidence>
<accession>A0A0D3KWT2</accession>
<dbReference type="GeneID" id="17285937"/>